<reference evidence="1 2" key="1">
    <citation type="journal article" date="2021" name="Appl. Microbiol. Biotechnol.">
        <title>Biotechnological applications of marine bacteria in bioremediation of environments polluted with hydrocarbons and plastics.</title>
        <authorList>
            <person name="Muriel-Millan L.F."/>
            <person name="Millan-Lopez S."/>
            <person name="Pardo-Lopez L."/>
        </authorList>
    </citation>
    <scope>NUCLEOTIDE SEQUENCE [LARGE SCALE GENOMIC DNA]</scope>
    <source>
        <strain evidence="1 2">GOM4</strain>
    </source>
</reference>
<keyword evidence="2" id="KW-1185">Reference proteome</keyword>
<gene>
    <name evidence="1" type="ORF">KJJ99_18245</name>
</gene>
<evidence type="ECO:0000313" key="2">
    <source>
        <dbReference type="Proteomes" id="UP000782475"/>
    </source>
</evidence>
<evidence type="ECO:0000313" key="1">
    <source>
        <dbReference type="EMBL" id="MBX7273737.1"/>
    </source>
</evidence>
<protein>
    <submittedName>
        <fullName evidence="1">Uncharacterized protein</fullName>
    </submittedName>
</protein>
<proteinExistence type="predicted"/>
<name>A0ACC5VM78_STUCH</name>
<accession>A0ACC5VM78</accession>
<dbReference type="Proteomes" id="UP000782475">
    <property type="component" value="Unassembled WGS sequence"/>
</dbReference>
<sequence length="372" mass="40635">MREAKIPFGERDGVLLRAFEVANGLACDCVCPGCRKPLNAANRGQKVIPHFRHAQAEDCVRGYKDGVRRAAVALIVAQQRLTLPAFSRQISATTISGHTLLRDVTFQPAAITADAVERFVDLGEVMAHAVITAGGRQLIVRIKVSPRAEHERYQRLAHIAASSIEIDLSGLSLEQINDPATFERAVLSDPSTKSWIRSLRGEMLAQRAAKDLATDVVACNGQWEQERGRLQAIEDARRVEQEAKVTTHANALAAHREVQLAAAAAQRDADIPAKDGRSARQRREDLIVDQTLRAAQEWGGQAVECSACCLLSQPGAQFCLYCASESSTMSRILVPADVAATIHLRMRCSAKPERSLRLAPTLLVQPAPFTRD</sequence>
<comment type="caution">
    <text evidence="1">The sequence shown here is derived from an EMBL/GenBank/DDBJ whole genome shotgun (WGS) entry which is preliminary data.</text>
</comment>
<organism evidence="1 2">
    <name type="scientific">Stutzerimonas chloritidismutans</name>
    <name type="common">Pseudomonas chloritidismutans</name>
    <dbReference type="NCBI Taxonomy" id="203192"/>
    <lineage>
        <taxon>Bacteria</taxon>
        <taxon>Pseudomonadati</taxon>
        <taxon>Pseudomonadota</taxon>
        <taxon>Gammaproteobacteria</taxon>
        <taxon>Pseudomonadales</taxon>
        <taxon>Pseudomonadaceae</taxon>
        <taxon>Stutzerimonas</taxon>
    </lineage>
</organism>
<dbReference type="EMBL" id="JAHHFP010000023">
    <property type="protein sequence ID" value="MBX7273737.1"/>
    <property type="molecule type" value="Genomic_DNA"/>
</dbReference>